<dbReference type="Gene3D" id="2.20.230.10">
    <property type="entry name" value="Resuscitation-promoting factor rpfb"/>
    <property type="match status" value="1"/>
</dbReference>
<feature type="region of interest" description="Disordered" evidence="2">
    <location>
        <begin position="447"/>
        <end position="466"/>
    </location>
</feature>
<comment type="caution">
    <text evidence="5">The sequence shown here is derived from an EMBL/GenBank/DDBJ whole genome shotgun (WGS) entry which is preliminary data.</text>
</comment>
<dbReference type="PROSITE" id="PS51109">
    <property type="entry name" value="G5"/>
    <property type="match status" value="1"/>
</dbReference>
<dbReference type="AlphaFoldDB" id="A0A5D8Q955"/>
<sequence length="466" mass="52009">MVSNNVTNGGRSRVGFVLLLVVLAVSVFILTYIIIYLSRPVVYEGVRVDGVDVGGMTLDRLKSFLEQSYASTNQEIVLDVLNKKYNITLRDIGHYDYERAAEEAYAFGRQGNMLINLKNIAGARMGKVYVNYEVKPVIDDDKARETLQKIAKDIDKPAVNARIAFKGDNIIEVIPHQVGYELDIEGSLEMLKRKMTYGQLTLPVKEIKPRITEDMLSSVKDIISQYSTVFNPADVNRTLNLKTAASAINGQLLLPGEEFSLNKVLGPRIKENGYLEAPVIINGKLIPDYGGGVCQIATTVFNAVVRANLSVTERHHHSFPVAYVPVGQDATISGDVLDFRFKNTSKYPVYIRAYVNSNRFFVDIYGKNMSPGQKVSLSTEVLEVIEPVTEYKEDKTLPPGTEVVEREAHKGYRVKVYKMVYDKNNRLIEKKLMYTDTYKPVNAIIRRNSGGSGSGNASVPQTDSQL</sequence>
<dbReference type="EMBL" id="VTPS01000021">
    <property type="protein sequence ID" value="TZE80907.1"/>
    <property type="molecule type" value="Genomic_DNA"/>
</dbReference>
<dbReference type="Pfam" id="PF12229">
    <property type="entry name" value="PG_binding_4"/>
    <property type="match status" value="1"/>
</dbReference>
<evidence type="ECO:0000256" key="2">
    <source>
        <dbReference type="SAM" id="MobiDB-lite"/>
    </source>
</evidence>
<organism evidence="5 6">
    <name type="scientific">Calorimonas adulescens</name>
    <dbReference type="NCBI Taxonomy" id="2606906"/>
    <lineage>
        <taxon>Bacteria</taxon>
        <taxon>Bacillati</taxon>
        <taxon>Bacillota</taxon>
        <taxon>Clostridia</taxon>
        <taxon>Thermoanaerobacterales</taxon>
        <taxon>Thermoanaerobacteraceae</taxon>
        <taxon>Calorimonas</taxon>
    </lineage>
</organism>
<dbReference type="PANTHER" id="PTHR35788:SF1">
    <property type="entry name" value="EXPORTED PROTEIN"/>
    <property type="match status" value="1"/>
</dbReference>
<evidence type="ECO:0000256" key="3">
    <source>
        <dbReference type="SAM" id="Phobius"/>
    </source>
</evidence>
<dbReference type="InterPro" id="IPR007391">
    <property type="entry name" value="Vancomycin_resist_VanW"/>
</dbReference>
<keyword evidence="6" id="KW-1185">Reference proteome</keyword>
<name>A0A5D8Q955_9THEO</name>
<dbReference type="Proteomes" id="UP000322976">
    <property type="component" value="Unassembled WGS sequence"/>
</dbReference>
<protein>
    <recommendedName>
        <fullName evidence="4">G5 domain-containing protein</fullName>
    </recommendedName>
</protein>
<feature type="domain" description="G5" evidence="4">
    <location>
        <begin position="371"/>
        <end position="451"/>
    </location>
</feature>
<keyword evidence="3" id="KW-0472">Membrane</keyword>
<keyword evidence="1" id="KW-0732">Signal</keyword>
<dbReference type="InterPro" id="IPR022029">
    <property type="entry name" value="YoaR-like_PG-bd"/>
</dbReference>
<evidence type="ECO:0000259" key="4">
    <source>
        <dbReference type="PROSITE" id="PS51109"/>
    </source>
</evidence>
<dbReference type="SMART" id="SM01208">
    <property type="entry name" value="G5"/>
    <property type="match status" value="1"/>
</dbReference>
<dbReference type="PANTHER" id="PTHR35788">
    <property type="entry name" value="EXPORTED PROTEIN-RELATED"/>
    <property type="match status" value="1"/>
</dbReference>
<proteinExistence type="predicted"/>
<evidence type="ECO:0000256" key="1">
    <source>
        <dbReference type="ARBA" id="ARBA00022729"/>
    </source>
</evidence>
<accession>A0A5D8Q955</accession>
<evidence type="ECO:0000313" key="6">
    <source>
        <dbReference type="Proteomes" id="UP000322976"/>
    </source>
</evidence>
<gene>
    <name evidence="5" type="ORF">FWJ32_11475</name>
</gene>
<evidence type="ECO:0000313" key="5">
    <source>
        <dbReference type="EMBL" id="TZE80907.1"/>
    </source>
</evidence>
<dbReference type="Pfam" id="PF04294">
    <property type="entry name" value="VanW"/>
    <property type="match status" value="1"/>
</dbReference>
<dbReference type="Pfam" id="PF07501">
    <property type="entry name" value="G5"/>
    <property type="match status" value="1"/>
</dbReference>
<dbReference type="InterPro" id="IPR011098">
    <property type="entry name" value="G5_dom"/>
</dbReference>
<reference evidence="5 6" key="1">
    <citation type="submission" date="2019-08" db="EMBL/GenBank/DDBJ databases">
        <title>Calorimonas adulescens gen. nov., sp. nov., an anaerobic thermophilic bacterium from Sakhalin hot spring.</title>
        <authorList>
            <person name="Khomyakova M.A."/>
            <person name="Merkel A.Y."/>
            <person name="Novikov A."/>
            <person name="Bonch-Osmolovskaya E.A."/>
            <person name="Slobodkin A.I."/>
        </authorList>
    </citation>
    <scope>NUCLEOTIDE SEQUENCE [LARGE SCALE GENOMIC DNA]</scope>
    <source>
        <strain evidence="5 6">A05MB</strain>
    </source>
</reference>
<feature type="transmembrane region" description="Helical" evidence="3">
    <location>
        <begin position="14"/>
        <end position="37"/>
    </location>
</feature>
<keyword evidence="3" id="KW-1133">Transmembrane helix</keyword>
<keyword evidence="3" id="KW-0812">Transmembrane</keyword>
<dbReference type="InterPro" id="IPR052913">
    <property type="entry name" value="Glycopeptide_resist_protein"/>
</dbReference>